<evidence type="ECO:0000313" key="1">
    <source>
        <dbReference type="EMBL" id="SEO89772.1"/>
    </source>
</evidence>
<evidence type="ECO:0000313" key="2">
    <source>
        <dbReference type="Proteomes" id="UP000181951"/>
    </source>
</evidence>
<keyword evidence="2" id="KW-1185">Reference proteome</keyword>
<dbReference type="AlphaFoldDB" id="A0A1H8TFU6"/>
<sequence length="74" mass="8434">MEPVPSKYETDLLRVVEQAMRCRAVWEEVSITHWSRPFEEVKDALQASAQRWGVVIDDGTATKAAWQITGGSWE</sequence>
<proteinExistence type="predicted"/>
<accession>A0A1H8TFU6</accession>
<dbReference type="EMBL" id="FODD01000052">
    <property type="protein sequence ID" value="SEO89772.1"/>
    <property type="molecule type" value="Genomic_DNA"/>
</dbReference>
<protein>
    <submittedName>
        <fullName evidence="1">Uncharacterized protein</fullName>
    </submittedName>
</protein>
<name>A0A1H8TFU6_9ACTN</name>
<organism evidence="1 2">
    <name type="scientific">Actinacidiphila rubida</name>
    <dbReference type="NCBI Taxonomy" id="310780"/>
    <lineage>
        <taxon>Bacteria</taxon>
        <taxon>Bacillati</taxon>
        <taxon>Actinomycetota</taxon>
        <taxon>Actinomycetes</taxon>
        <taxon>Kitasatosporales</taxon>
        <taxon>Streptomycetaceae</taxon>
        <taxon>Actinacidiphila</taxon>
    </lineage>
</organism>
<gene>
    <name evidence="1" type="ORF">SAMN05216267_105239</name>
</gene>
<reference evidence="1 2" key="1">
    <citation type="submission" date="2016-10" db="EMBL/GenBank/DDBJ databases">
        <authorList>
            <person name="de Groot N.N."/>
        </authorList>
    </citation>
    <scope>NUCLEOTIDE SEQUENCE [LARGE SCALE GENOMIC DNA]</scope>
    <source>
        <strain evidence="1 2">CGMCC 4.2026</strain>
    </source>
</reference>
<dbReference type="Proteomes" id="UP000181951">
    <property type="component" value="Unassembled WGS sequence"/>
</dbReference>